<name>A0A6F8SZ33_9GAMM</name>
<keyword evidence="2" id="KW-1185">Reference proteome</keyword>
<evidence type="ECO:0000313" key="1">
    <source>
        <dbReference type="EMBL" id="BCA93694.1"/>
    </source>
</evidence>
<protein>
    <submittedName>
        <fullName evidence="1">Uncharacterized protein</fullName>
    </submittedName>
</protein>
<dbReference type="EMBL" id="AP022839">
    <property type="protein sequence ID" value="BCA93694.1"/>
    <property type="molecule type" value="Genomic_DNA"/>
</dbReference>
<organism evidence="1 2">
    <name type="scientific">Legionella antarctica</name>
    <dbReference type="NCBI Taxonomy" id="2708020"/>
    <lineage>
        <taxon>Bacteria</taxon>
        <taxon>Pseudomonadati</taxon>
        <taxon>Pseudomonadota</taxon>
        <taxon>Gammaproteobacteria</taxon>
        <taxon>Legionellales</taxon>
        <taxon>Legionellaceae</taxon>
        <taxon>Legionella</taxon>
    </lineage>
</organism>
<dbReference type="AlphaFoldDB" id="A0A6F8SZ33"/>
<dbReference type="Proteomes" id="UP000502894">
    <property type="component" value="Chromosome"/>
</dbReference>
<evidence type="ECO:0000313" key="2">
    <source>
        <dbReference type="Proteomes" id="UP000502894"/>
    </source>
</evidence>
<dbReference type="RefSeq" id="WP_173235484.1">
    <property type="nucleotide sequence ID" value="NZ_AP022839.1"/>
</dbReference>
<sequence length="69" mass="8148">MALISARKTNSKEKIKLEIDQDIFSKINQYCEWAGISNIDHFFEEAATYIFSKDKDWNKFLKTTKKEVV</sequence>
<proteinExistence type="predicted"/>
<reference evidence="1" key="1">
    <citation type="journal article" date="2020" name="Microbiol. Resour. Announc.">
        <title>Complete Genome Sequence of Novel Psychrotolerant Legionella Strain TUM19329, Isolated from Antarctic Lake Sediment.</title>
        <authorList>
            <person name="Shimada S."/>
            <person name="Nakai R."/>
            <person name="Aoki K."/>
            <person name="Shimoeda N."/>
            <person name="Ohno G."/>
            <person name="Miyazaki Y."/>
            <person name="Kudoh S."/>
            <person name="Imura S."/>
            <person name="Watanabe K."/>
            <person name="Ishii Y."/>
            <person name="Tateda K."/>
        </authorList>
    </citation>
    <scope>NUCLEOTIDE SEQUENCE [LARGE SCALE GENOMIC DNA]</scope>
    <source>
        <strain evidence="1">TUM19329</strain>
    </source>
</reference>
<accession>A0A6F8SZ33</accession>
<gene>
    <name evidence="1" type="ORF">TUM19329_00550</name>
</gene>
<dbReference type="KEGG" id="lant:TUM19329_00550"/>